<feature type="compositionally biased region" description="Basic and acidic residues" evidence="1">
    <location>
        <begin position="34"/>
        <end position="65"/>
    </location>
</feature>
<sequence length="108" mass="13427">MIDNSIVMTDDNEIVAYVDEFNIDEVEGGNVELEEKTLRDRERERHRQKQRETQTEAERDTDRSRERHRQKQRETQTEAERDRERERWRDRDRKTAKENLYRMRSVFV</sequence>
<organism evidence="2">
    <name type="scientific">Octopus bimaculoides</name>
    <name type="common">California two-spotted octopus</name>
    <dbReference type="NCBI Taxonomy" id="37653"/>
    <lineage>
        <taxon>Eukaryota</taxon>
        <taxon>Metazoa</taxon>
        <taxon>Spiralia</taxon>
        <taxon>Lophotrochozoa</taxon>
        <taxon>Mollusca</taxon>
        <taxon>Cephalopoda</taxon>
        <taxon>Coleoidea</taxon>
        <taxon>Octopodiformes</taxon>
        <taxon>Octopoda</taxon>
        <taxon>Incirrata</taxon>
        <taxon>Octopodidae</taxon>
        <taxon>Octopus</taxon>
    </lineage>
</organism>
<accession>A0A0L8FR81</accession>
<proteinExistence type="predicted"/>
<evidence type="ECO:0000313" key="2">
    <source>
        <dbReference type="EMBL" id="KOF67148.1"/>
    </source>
</evidence>
<dbReference type="STRING" id="37653.A0A0L8FR81"/>
<dbReference type="EMBL" id="KQ427359">
    <property type="protein sequence ID" value="KOF67148.1"/>
    <property type="molecule type" value="Genomic_DNA"/>
</dbReference>
<evidence type="ECO:0000256" key="1">
    <source>
        <dbReference type="SAM" id="MobiDB-lite"/>
    </source>
</evidence>
<protein>
    <submittedName>
        <fullName evidence="2">Uncharacterized protein</fullName>
    </submittedName>
</protein>
<dbReference type="AlphaFoldDB" id="A0A0L8FR81"/>
<feature type="compositionally biased region" description="Basic and acidic residues" evidence="1">
    <location>
        <begin position="72"/>
        <end position="94"/>
    </location>
</feature>
<gene>
    <name evidence="2" type="ORF">OCBIM_22010343mg</name>
</gene>
<reference evidence="2" key="1">
    <citation type="submission" date="2015-07" db="EMBL/GenBank/DDBJ databases">
        <title>MeaNS - Measles Nucleotide Surveillance Program.</title>
        <authorList>
            <person name="Tran T."/>
            <person name="Druce J."/>
        </authorList>
    </citation>
    <scope>NUCLEOTIDE SEQUENCE</scope>
    <source>
        <strain evidence="2">UCB-OBI-ISO-001</strain>
        <tissue evidence="2">Gonad</tissue>
    </source>
</reference>
<name>A0A0L8FR81_OCTBM</name>
<feature type="region of interest" description="Disordered" evidence="1">
    <location>
        <begin position="34"/>
        <end position="94"/>
    </location>
</feature>